<evidence type="ECO:0000256" key="12">
    <source>
        <dbReference type="SAM" id="SignalP"/>
    </source>
</evidence>
<evidence type="ECO:0008006" key="18">
    <source>
        <dbReference type="Google" id="ProtNLM"/>
    </source>
</evidence>
<evidence type="ECO:0000259" key="13">
    <source>
        <dbReference type="PROSITE" id="PS50836"/>
    </source>
</evidence>
<evidence type="ECO:0000259" key="15">
    <source>
        <dbReference type="PROSITE" id="PS51019"/>
    </source>
</evidence>
<feature type="transmembrane region" description="Helical" evidence="11">
    <location>
        <begin position="509"/>
        <end position="530"/>
    </location>
</feature>
<dbReference type="Pfam" id="PF03188">
    <property type="entry name" value="Cytochrom_B561"/>
    <property type="match status" value="1"/>
</dbReference>
<organism evidence="16 17">
    <name type="scientific">Muraenolepis orangiensis</name>
    <name type="common">Patagonian moray cod</name>
    <dbReference type="NCBI Taxonomy" id="630683"/>
    <lineage>
        <taxon>Eukaryota</taxon>
        <taxon>Metazoa</taxon>
        <taxon>Chordata</taxon>
        <taxon>Craniata</taxon>
        <taxon>Vertebrata</taxon>
        <taxon>Euteleostomi</taxon>
        <taxon>Actinopterygii</taxon>
        <taxon>Neopterygii</taxon>
        <taxon>Teleostei</taxon>
        <taxon>Neoteleostei</taxon>
        <taxon>Acanthomorphata</taxon>
        <taxon>Zeiogadaria</taxon>
        <taxon>Gadariae</taxon>
        <taxon>Gadiformes</taxon>
        <taxon>Muraenolepidoidei</taxon>
        <taxon>Muraenolepididae</taxon>
        <taxon>Muraenolepis</taxon>
    </lineage>
</organism>
<feature type="transmembrane region" description="Helical" evidence="11">
    <location>
        <begin position="421"/>
        <end position="441"/>
    </location>
</feature>
<feature type="transmembrane region" description="Helical" evidence="11">
    <location>
        <begin position="306"/>
        <end position="326"/>
    </location>
</feature>
<evidence type="ECO:0000256" key="3">
    <source>
        <dbReference type="ARBA" id="ARBA00009195"/>
    </source>
</evidence>
<feature type="domain" description="Cytochrome b561" evidence="14">
    <location>
        <begin position="269"/>
        <end position="469"/>
    </location>
</feature>
<evidence type="ECO:0000256" key="10">
    <source>
        <dbReference type="ARBA" id="ARBA00023180"/>
    </source>
</evidence>
<accession>A0A9Q0IVV2</accession>
<feature type="transmembrane region" description="Helical" evidence="11">
    <location>
        <begin position="447"/>
        <end position="468"/>
    </location>
</feature>
<keyword evidence="17" id="KW-1185">Reference proteome</keyword>
<feature type="signal peptide" evidence="12">
    <location>
        <begin position="1"/>
        <end position="22"/>
    </location>
</feature>
<dbReference type="PANTHER" id="PTHR45828:SF3">
    <property type="entry name" value="FERRIC-CHELATE REDUCTASE 1"/>
    <property type="match status" value="1"/>
</dbReference>
<dbReference type="PROSITE" id="PS50836">
    <property type="entry name" value="DOMON"/>
    <property type="match status" value="1"/>
</dbReference>
<evidence type="ECO:0000256" key="6">
    <source>
        <dbReference type="ARBA" id="ARBA00022982"/>
    </source>
</evidence>
<sequence length="532" mass="58628">MKQHPCVVLVALVAWCVGPAAGYSNVTLQVSSSHGSSSFRGFLLEARDAADPRTALGSFSLLQPDGSQLLNCGGTQGSGVSHRNGSKKARVQAVWECPLNPPQRVQFFATVVQKYKLFWVQIPGPVVSGCGVTKSCLREPAGCSPERDQSCVFLSFSRDPTGDTVLFELSGPAEGYVAFALSLDKWMGNDDVYLCAKDNDRVNINAAYLSGRTHPELAEEEALQDKAWALSDGVIRCRFRRDVLVPQMETRFCLDQSHFLFLAHGRAPGGSILRHDRQPLISSDRVLISGPPVDLSGSRSPLILKFHGVVMLVAWLWMVSSGVLFARHFRPMWPDVLLCGDQLWFQVHRGLMALAVGLICVAFTLPFIYRGGWSKHAGYHPLLGCTVLALSVIQPLIAVFRPAPNARRRYLFNWLHRSMGTLLQVLAVMCIFLGFQQQALLLTSHGVATGALVGWILWILLADLGLLFHSVCSTRTSTGPPGKEDKEDLLLAEPSDNLWQREVYKFKKMVMIVFQIGNVLFLGVLMNAIINV</sequence>
<dbReference type="PROSITE" id="PS51019">
    <property type="entry name" value="REELIN"/>
    <property type="match status" value="1"/>
</dbReference>
<evidence type="ECO:0000256" key="2">
    <source>
        <dbReference type="ARBA" id="ARBA00004141"/>
    </source>
</evidence>
<dbReference type="PROSITE" id="PS50939">
    <property type="entry name" value="CYTOCHROME_B561"/>
    <property type="match status" value="1"/>
</dbReference>
<evidence type="ECO:0000313" key="17">
    <source>
        <dbReference type="Proteomes" id="UP001148018"/>
    </source>
</evidence>
<dbReference type="InterPro" id="IPR042307">
    <property type="entry name" value="Reeler_sf"/>
</dbReference>
<keyword evidence="4" id="KW-0813">Transport</keyword>
<keyword evidence="7 11" id="KW-1133">Transmembrane helix</keyword>
<evidence type="ECO:0000256" key="5">
    <source>
        <dbReference type="ARBA" id="ARBA00022692"/>
    </source>
</evidence>
<dbReference type="Gene3D" id="1.20.120.1770">
    <property type="match status" value="1"/>
</dbReference>
<proteinExistence type="inferred from homology"/>
<dbReference type="Pfam" id="PF03351">
    <property type="entry name" value="DOMON"/>
    <property type="match status" value="1"/>
</dbReference>
<feature type="domain" description="DOMON" evidence="13">
    <location>
        <begin position="150"/>
        <end position="265"/>
    </location>
</feature>
<evidence type="ECO:0000256" key="9">
    <source>
        <dbReference type="ARBA" id="ARBA00023136"/>
    </source>
</evidence>
<dbReference type="InterPro" id="IPR051237">
    <property type="entry name" value="Ferric-chelate_Red/DefProt"/>
</dbReference>
<gene>
    <name evidence="16" type="ORF">NHX12_021157</name>
</gene>
<reference evidence="16" key="1">
    <citation type="submission" date="2022-07" db="EMBL/GenBank/DDBJ databases">
        <title>Chromosome-level genome of Muraenolepis orangiensis.</title>
        <authorList>
            <person name="Kim J."/>
        </authorList>
    </citation>
    <scope>NUCLEOTIDE SEQUENCE</scope>
    <source>
        <strain evidence="16">KU_S4_2022</strain>
        <tissue evidence="16">Muscle</tissue>
    </source>
</reference>
<feature type="domain" description="Reelin" evidence="15">
    <location>
        <begin position="1"/>
        <end position="149"/>
    </location>
</feature>
<evidence type="ECO:0000259" key="14">
    <source>
        <dbReference type="PROSITE" id="PS50939"/>
    </source>
</evidence>
<dbReference type="AlphaFoldDB" id="A0A9Q0IVV2"/>
<comment type="similarity">
    <text evidence="3">Belongs to the FRRS1 family.</text>
</comment>
<dbReference type="SMART" id="SM00664">
    <property type="entry name" value="DoH"/>
    <property type="match status" value="1"/>
</dbReference>
<dbReference type="GO" id="GO:0016020">
    <property type="term" value="C:membrane"/>
    <property type="evidence" value="ECO:0007669"/>
    <property type="project" value="UniProtKB-SubCell"/>
</dbReference>
<dbReference type="InterPro" id="IPR002861">
    <property type="entry name" value="Reeler_dom"/>
</dbReference>
<evidence type="ECO:0000256" key="7">
    <source>
        <dbReference type="ARBA" id="ARBA00022989"/>
    </source>
</evidence>
<keyword evidence="10" id="KW-0325">Glycoprotein</keyword>
<dbReference type="OrthoDB" id="6372137at2759"/>
<evidence type="ECO:0000256" key="4">
    <source>
        <dbReference type="ARBA" id="ARBA00022448"/>
    </source>
</evidence>
<dbReference type="CDD" id="cd08544">
    <property type="entry name" value="Reeler"/>
    <property type="match status" value="1"/>
</dbReference>
<dbReference type="InterPro" id="IPR005018">
    <property type="entry name" value="DOMON_domain"/>
</dbReference>
<keyword evidence="9 11" id="KW-0472">Membrane</keyword>
<dbReference type="SMART" id="SM00665">
    <property type="entry name" value="B561"/>
    <property type="match status" value="1"/>
</dbReference>
<evidence type="ECO:0000256" key="1">
    <source>
        <dbReference type="ARBA" id="ARBA00001970"/>
    </source>
</evidence>
<dbReference type="Gene3D" id="2.60.40.4060">
    <property type="entry name" value="Reeler domain"/>
    <property type="match status" value="1"/>
</dbReference>
<keyword evidence="5 11" id="KW-0812">Transmembrane</keyword>
<keyword evidence="6" id="KW-0249">Electron transport</keyword>
<comment type="subcellular location">
    <subcellularLocation>
        <location evidence="2">Membrane</location>
        <topology evidence="2">Multi-pass membrane protein</topology>
    </subcellularLocation>
</comment>
<evidence type="ECO:0000256" key="8">
    <source>
        <dbReference type="ARBA" id="ARBA00023004"/>
    </source>
</evidence>
<dbReference type="Pfam" id="PF02014">
    <property type="entry name" value="Reeler"/>
    <property type="match status" value="1"/>
</dbReference>
<protein>
    <recommendedName>
        <fullName evidence="18">Ferric-chelate reductase 1</fullName>
    </recommendedName>
</protein>
<dbReference type="InterPro" id="IPR006593">
    <property type="entry name" value="Cyt_b561/ferric_Rdtase_TM"/>
</dbReference>
<keyword evidence="8" id="KW-0408">Iron</keyword>
<keyword evidence="12" id="KW-0732">Signal</keyword>
<feature type="transmembrane region" description="Helical" evidence="11">
    <location>
        <begin position="347"/>
        <end position="369"/>
    </location>
</feature>
<feature type="transmembrane region" description="Helical" evidence="11">
    <location>
        <begin position="381"/>
        <end position="400"/>
    </location>
</feature>
<dbReference type="PANTHER" id="PTHR45828">
    <property type="entry name" value="CYTOCHROME B561/FERRIC REDUCTASE TRANSMEMBRANE"/>
    <property type="match status" value="1"/>
</dbReference>
<dbReference type="EMBL" id="JANIIK010000037">
    <property type="protein sequence ID" value="KAJ3611141.1"/>
    <property type="molecule type" value="Genomic_DNA"/>
</dbReference>
<comment type="cofactor">
    <cofactor evidence="1">
        <name>heme b</name>
        <dbReference type="ChEBI" id="CHEBI:60344"/>
    </cofactor>
</comment>
<evidence type="ECO:0000256" key="11">
    <source>
        <dbReference type="SAM" id="Phobius"/>
    </source>
</evidence>
<dbReference type="Proteomes" id="UP001148018">
    <property type="component" value="Unassembled WGS sequence"/>
</dbReference>
<evidence type="ECO:0000313" key="16">
    <source>
        <dbReference type="EMBL" id="KAJ3611141.1"/>
    </source>
</evidence>
<comment type="caution">
    <text evidence="16">The sequence shown here is derived from an EMBL/GenBank/DDBJ whole genome shotgun (WGS) entry which is preliminary data.</text>
</comment>
<dbReference type="CDD" id="cd09628">
    <property type="entry name" value="DOMON_SDR_2_like"/>
    <property type="match status" value="1"/>
</dbReference>
<feature type="chain" id="PRO_5040396996" description="Ferric-chelate reductase 1" evidence="12">
    <location>
        <begin position="23"/>
        <end position="532"/>
    </location>
</feature>
<name>A0A9Q0IVV2_9TELE</name>
<dbReference type="CDD" id="cd08760">
    <property type="entry name" value="Cyt_b561_FRRS1_like"/>
    <property type="match status" value="1"/>
</dbReference>